<dbReference type="AlphaFoldDB" id="A0A922S5U8"/>
<gene>
    <name evidence="5" type="primary">ATAD3A</name>
    <name evidence="5" type="ORF">MS3_00001395</name>
</gene>
<reference evidence="5" key="1">
    <citation type="journal article" date="2012" name="Nat. Genet.">
        <title>Whole-genome sequence of Schistosoma haematobium.</title>
        <authorList>
            <person name="Young N.D."/>
            <person name="Jex A.R."/>
            <person name="Li B."/>
            <person name="Liu S."/>
            <person name="Yang L."/>
            <person name="Xiong Z."/>
            <person name="Li Y."/>
            <person name="Cantacessi C."/>
            <person name="Hall R.S."/>
            <person name="Xu X."/>
            <person name="Chen F."/>
            <person name="Wu X."/>
            <person name="Zerlotini A."/>
            <person name="Oliveira G."/>
            <person name="Hofmann A."/>
            <person name="Zhang G."/>
            <person name="Fang X."/>
            <person name="Kang Y."/>
            <person name="Campbell B.E."/>
            <person name="Loukas A."/>
            <person name="Ranganathan S."/>
            <person name="Rollinson D."/>
            <person name="Rinaldi G."/>
            <person name="Brindley P.J."/>
            <person name="Yang H."/>
            <person name="Wang J."/>
            <person name="Wang J."/>
            <person name="Gasser R.B."/>
        </authorList>
    </citation>
    <scope>NUCLEOTIDE SEQUENCE</scope>
</reference>
<dbReference type="SUPFAM" id="SSF52540">
    <property type="entry name" value="P-loop containing nucleoside triphosphate hydrolases"/>
    <property type="match status" value="1"/>
</dbReference>
<dbReference type="Pfam" id="PF00004">
    <property type="entry name" value="AAA"/>
    <property type="match status" value="1"/>
</dbReference>
<keyword evidence="3" id="KW-0496">Mitochondrion</keyword>
<dbReference type="InterPro" id="IPR003593">
    <property type="entry name" value="AAA+_ATPase"/>
</dbReference>
<dbReference type="Gene3D" id="3.40.50.300">
    <property type="entry name" value="P-loop containing nucleotide triphosphate hydrolases"/>
    <property type="match status" value="1"/>
</dbReference>
<evidence type="ECO:0000313" key="5">
    <source>
        <dbReference type="EMBL" id="KAH9595291.1"/>
    </source>
</evidence>
<dbReference type="PANTHER" id="PTHR23075">
    <property type="entry name" value="PUTATIVE ATP-ASE"/>
    <property type="match status" value="1"/>
</dbReference>
<comment type="subcellular location">
    <subcellularLocation>
        <location evidence="1">Mitochondrion matrix</location>
        <location evidence="1">Mitochondrion nucleoid</location>
    </subcellularLocation>
</comment>
<name>A0A922S5U8_SCHHA</name>
<feature type="domain" description="AAA+ ATPase" evidence="4">
    <location>
        <begin position="1"/>
        <end position="128"/>
    </location>
</feature>
<dbReference type="InterPro" id="IPR003959">
    <property type="entry name" value="ATPase_AAA_core"/>
</dbReference>
<keyword evidence="3" id="KW-1135">Mitochondrion nucleoid</keyword>
<dbReference type="GO" id="GO:0042645">
    <property type="term" value="C:mitochondrial nucleoid"/>
    <property type="evidence" value="ECO:0007669"/>
    <property type="project" value="UniProtKB-SubCell"/>
</dbReference>
<dbReference type="SMART" id="SM00382">
    <property type="entry name" value="AAA"/>
    <property type="match status" value="1"/>
</dbReference>
<reference evidence="5" key="2">
    <citation type="journal article" date="2019" name="Gigascience">
        <title>High-quality Schistosoma haematobium genome achieved by single-molecule and long-range sequencing.</title>
        <authorList>
            <person name="Stroehlein A.J."/>
            <person name="Korhonen P.K."/>
            <person name="Chong T.M."/>
            <person name="Lim Y.L."/>
            <person name="Chan K.G."/>
            <person name="Webster B."/>
            <person name="Rollinson D."/>
            <person name="Brindley P.J."/>
            <person name="Gasser R.B."/>
            <person name="Young N.D."/>
        </authorList>
    </citation>
    <scope>NUCLEOTIDE SEQUENCE</scope>
</reference>
<dbReference type="GO" id="GO:0007005">
    <property type="term" value="P:mitochondrion organization"/>
    <property type="evidence" value="ECO:0007669"/>
    <property type="project" value="TreeGrafter"/>
</dbReference>
<keyword evidence="6" id="KW-1185">Reference proteome</keyword>
<dbReference type="EMBL" id="AMPZ03000001">
    <property type="protein sequence ID" value="KAH9595291.1"/>
    <property type="molecule type" value="Genomic_DNA"/>
</dbReference>
<dbReference type="Proteomes" id="UP000471633">
    <property type="component" value="Unassembled WGS sequence"/>
</dbReference>
<dbReference type="GO" id="GO:0005524">
    <property type="term" value="F:ATP binding"/>
    <property type="evidence" value="ECO:0007669"/>
    <property type="project" value="InterPro"/>
</dbReference>
<reference evidence="5" key="3">
    <citation type="submission" date="2021-06" db="EMBL/GenBank/DDBJ databases">
        <title>Chromosome-level genome assembly for S. haematobium.</title>
        <authorList>
            <person name="Stroehlein A.J."/>
        </authorList>
    </citation>
    <scope>NUCLEOTIDE SEQUENCE</scope>
</reference>
<dbReference type="RefSeq" id="XP_051074244.1">
    <property type="nucleotide sequence ID" value="XM_051208845.1"/>
</dbReference>
<dbReference type="InterPro" id="IPR027417">
    <property type="entry name" value="P-loop_NTPase"/>
</dbReference>
<evidence type="ECO:0000256" key="2">
    <source>
        <dbReference type="ARBA" id="ARBA00023054"/>
    </source>
</evidence>
<dbReference type="GeneID" id="75576787"/>
<dbReference type="GO" id="GO:0008270">
    <property type="term" value="F:zinc ion binding"/>
    <property type="evidence" value="ECO:0007669"/>
    <property type="project" value="TreeGrafter"/>
</dbReference>
<dbReference type="PANTHER" id="PTHR23075:SF0">
    <property type="entry name" value="ATPASE FAMILY AAA DOMAIN-CONTAINING PROTEIN 3"/>
    <property type="match status" value="1"/>
</dbReference>
<dbReference type="GO" id="GO:0016887">
    <property type="term" value="F:ATP hydrolysis activity"/>
    <property type="evidence" value="ECO:0007669"/>
    <property type="project" value="InterPro"/>
</dbReference>
<protein>
    <submittedName>
        <fullName evidence="5">ATPase AAA domain-containing protein 3-A</fullName>
    </submittedName>
</protein>
<keyword evidence="2" id="KW-0175">Coiled coil</keyword>
<accession>A0A922S5U8</accession>
<comment type="caution">
    <text evidence="5">The sequence shown here is derived from an EMBL/GenBank/DDBJ whole genome shotgun (WGS) entry which is preliminary data.</text>
</comment>
<evidence type="ECO:0000256" key="3">
    <source>
        <dbReference type="ARBA" id="ARBA00023271"/>
    </source>
</evidence>
<dbReference type="CTD" id="55210"/>
<sequence>MAGPPGTGKTMFAKGLAMHSGMDYAILTGGDIAPMGSEGVTAVHKVFEWAKTSRKGVLLFVDEADAFLRKRDQERISEGVRATLNAFLYRTGEQSKKFMLVLASNQPEQFDWAINDRMDEIVQFTLPGLEERERLVRHYFDRFLLQPSLTKSHRIRLAENIDYAVKCAEIAKRTTGLSGREISKIAVGWQTAAYSSEDGVLTEGMMDAVVDSAIAANRQKQEWRHYRLPDAVDAVPN</sequence>
<organism evidence="5 6">
    <name type="scientific">Schistosoma haematobium</name>
    <name type="common">Blood fluke</name>
    <dbReference type="NCBI Taxonomy" id="6185"/>
    <lineage>
        <taxon>Eukaryota</taxon>
        <taxon>Metazoa</taxon>
        <taxon>Spiralia</taxon>
        <taxon>Lophotrochozoa</taxon>
        <taxon>Platyhelminthes</taxon>
        <taxon>Trematoda</taxon>
        <taxon>Digenea</taxon>
        <taxon>Strigeidida</taxon>
        <taxon>Schistosomatoidea</taxon>
        <taxon>Schistosomatidae</taxon>
        <taxon>Schistosoma</taxon>
    </lineage>
</organism>
<reference evidence="5" key="4">
    <citation type="journal article" date="2022" name="PLoS Pathog.">
        <title>Chromosome-level genome of Schistosoma haematobium underpins genome-wide explorations of molecular variation.</title>
        <authorList>
            <person name="Stroehlein A.J."/>
            <person name="Korhonen P.K."/>
            <person name="Lee V.V."/>
            <person name="Ralph S.A."/>
            <person name="Mentink-Kane M."/>
            <person name="You H."/>
            <person name="McManus D.P."/>
            <person name="Tchuente L.T."/>
            <person name="Stothard J.R."/>
            <person name="Kaur P."/>
            <person name="Dudchenko O."/>
            <person name="Aiden E.L."/>
            <person name="Yang B."/>
            <person name="Yang H."/>
            <person name="Emery A.M."/>
            <person name="Webster B.L."/>
            <person name="Brindley P.J."/>
            <person name="Rollinson D."/>
            <person name="Chang B.C.H."/>
            <person name="Gasser R.B."/>
            <person name="Young N.D."/>
        </authorList>
    </citation>
    <scope>NUCLEOTIDE SEQUENCE</scope>
</reference>
<proteinExistence type="predicted"/>
<evidence type="ECO:0000313" key="6">
    <source>
        <dbReference type="Proteomes" id="UP000471633"/>
    </source>
</evidence>
<evidence type="ECO:0000256" key="1">
    <source>
        <dbReference type="ARBA" id="ARBA00004436"/>
    </source>
</evidence>
<evidence type="ECO:0000259" key="4">
    <source>
        <dbReference type="SMART" id="SM00382"/>
    </source>
</evidence>